<dbReference type="EMBL" id="JABSTU010005373">
    <property type="protein sequence ID" value="KAH7944705.1"/>
    <property type="molecule type" value="Genomic_DNA"/>
</dbReference>
<evidence type="ECO:0000313" key="2">
    <source>
        <dbReference type="EMBL" id="KAH7944705.1"/>
    </source>
</evidence>
<reference evidence="2" key="1">
    <citation type="journal article" date="2020" name="Cell">
        <title>Large-Scale Comparative Analyses of Tick Genomes Elucidate Their Genetic Diversity and Vector Capacities.</title>
        <authorList>
            <consortium name="Tick Genome and Microbiome Consortium (TIGMIC)"/>
            <person name="Jia N."/>
            <person name="Wang J."/>
            <person name="Shi W."/>
            <person name="Du L."/>
            <person name="Sun Y."/>
            <person name="Zhan W."/>
            <person name="Jiang J.F."/>
            <person name="Wang Q."/>
            <person name="Zhang B."/>
            <person name="Ji P."/>
            <person name="Bell-Sakyi L."/>
            <person name="Cui X.M."/>
            <person name="Yuan T.T."/>
            <person name="Jiang B.G."/>
            <person name="Yang W.F."/>
            <person name="Lam T.T."/>
            <person name="Chang Q.C."/>
            <person name="Ding S.J."/>
            <person name="Wang X.J."/>
            <person name="Zhu J.G."/>
            <person name="Ruan X.D."/>
            <person name="Zhao L."/>
            <person name="Wei J.T."/>
            <person name="Ye R.Z."/>
            <person name="Que T.C."/>
            <person name="Du C.H."/>
            <person name="Zhou Y.H."/>
            <person name="Cheng J.X."/>
            <person name="Dai P.F."/>
            <person name="Guo W.B."/>
            <person name="Han X.H."/>
            <person name="Huang E.J."/>
            <person name="Li L.F."/>
            <person name="Wei W."/>
            <person name="Gao Y.C."/>
            <person name="Liu J.Z."/>
            <person name="Shao H.Z."/>
            <person name="Wang X."/>
            <person name="Wang C.C."/>
            <person name="Yang T.C."/>
            <person name="Huo Q.B."/>
            <person name="Li W."/>
            <person name="Chen H.Y."/>
            <person name="Chen S.E."/>
            <person name="Zhou L.G."/>
            <person name="Ni X.B."/>
            <person name="Tian J.H."/>
            <person name="Sheng Y."/>
            <person name="Liu T."/>
            <person name="Pan Y.S."/>
            <person name="Xia L.Y."/>
            <person name="Li J."/>
            <person name="Zhao F."/>
            <person name="Cao W.C."/>
        </authorList>
    </citation>
    <scope>NUCLEOTIDE SEQUENCE</scope>
    <source>
        <strain evidence="2">Rmic-2018</strain>
    </source>
</reference>
<evidence type="ECO:0000256" key="1">
    <source>
        <dbReference type="SAM" id="MobiDB-lite"/>
    </source>
</evidence>
<sequence>MQQESHHGKRQSTEVRNASQGLDFKCNSKNKNTSTSRTMSKSKCKRLGAGKFNISSSKSAEGEEEFKAHEVFDYETRKPKLTKQGVVDIKAQLRDFLWENGPSEEHDLQKAVSISQVQMILGMHGTITVFWNRSAQLEDIYEDLYTFVYYNCTYDKDDLLAETFIEFLNDGILQDAIAGDGVRQGKSVLSSDSSVCVSQRWWRQ</sequence>
<protein>
    <submittedName>
        <fullName evidence="2">Uncharacterized protein</fullName>
    </submittedName>
</protein>
<dbReference type="Proteomes" id="UP000821866">
    <property type="component" value="Unassembled WGS sequence"/>
</dbReference>
<accession>A0A9J6CWN2</accession>
<dbReference type="AlphaFoldDB" id="A0A9J6CWN2"/>
<keyword evidence="3" id="KW-1185">Reference proteome</keyword>
<feature type="region of interest" description="Disordered" evidence="1">
    <location>
        <begin position="1"/>
        <end position="42"/>
    </location>
</feature>
<organism evidence="2 3">
    <name type="scientific">Rhipicephalus microplus</name>
    <name type="common">Cattle tick</name>
    <name type="synonym">Boophilus microplus</name>
    <dbReference type="NCBI Taxonomy" id="6941"/>
    <lineage>
        <taxon>Eukaryota</taxon>
        <taxon>Metazoa</taxon>
        <taxon>Ecdysozoa</taxon>
        <taxon>Arthropoda</taxon>
        <taxon>Chelicerata</taxon>
        <taxon>Arachnida</taxon>
        <taxon>Acari</taxon>
        <taxon>Parasitiformes</taxon>
        <taxon>Ixodida</taxon>
        <taxon>Ixodoidea</taxon>
        <taxon>Ixodidae</taxon>
        <taxon>Rhipicephalinae</taxon>
        <taxon>Rhipicephalus</taxon>
        <taxon>Boophilus</taxon>
    </lineage>
</organism>
<name>A0A9J6CWN2_RHIMP</name>
<reference evidence="2" key="2">
    <citation type="submission" date="2021-09" db="EMBL/GenBank/DDBJ databases">
        <authorList>
            <person name="Jia N."/>
            <person name="Wang J."/>
            <person name="Shi W."/>
            <person name="Du L."/>
            <person name="Sun Y."/>
            <person name="Zhan W."/>
            <person name="Jiang J."/>
            <person name="Wang Q."/>
            <person name="Zhang B."/>
            <person name="Ji P."/>
            <person name="Sakyi L.B."/>
            <person name="Cui X."/>
            <person name="Yuan T."/>
            <person name="Jiang B."/>
            <person name="Yang W."/>
            <person name="Lam T.T.-Y."/>
            <person name="Chang Q."/>
            <person name="Ding S."/>
            <person name="Wang X."/>
            <person name="Zhu J."/>
            <person name="Ruan X."/>
            <person name="Zhao L."/>
            <person name="Wei J."/>
            <person name="Que T."/>
            <person name="Du C."/>
            <person name="Cheng J."/>
            <person name="Dai P."/>
            <person name="Han X."/>
            <person name="Huang E."/>
            <person name="Gao Y."/>
            <person name="Liu J."/>
            <person name="Shao H."/>
            <person name="Ye R."/>
            <person name="Li L."/>
            <person name="Wei W."/>
            <person name="Wang X."/>
            <person name="Wang C."/>
            <person name="Huo Q."/>
            <person name="Li W."/>
            <person name="Guo W."/>
            <person name="Chen H."/>
            <person name="Chen S."/>
            <person name="Zhou L."/>
            <person name="Zhou L."/>
            <person name="Ni X."/>
            <person name="Tian J."/>
            <person name="Zhou Y."/>
            <person name="Sheng Y."/>
            <person name="Liu T."/>
            <person name="Pan Y."/>
            <person name="Xia L."/>
            <person name="Li J."/>
            <person name="Zhao F."/>
            <person name="Cao W."/>
        </authorList>
    </citation>
    <scope>NUCLEOTIDE SEQUENCE</scope>
    <source>
        <strain evidence="2">Rmic-2018</strain>
        <tissue evidence="2">Larvae</tissue>
    </source>
</reference>
<gene>
    <name evidence="2" type="ORF">HPB51_028578</name>
</gene>
<evidence type="ECO:0000313" key="3">
    <source>
        <dbReference type="Proteomes" id="UP000821866"/>
    </source>
</evidence>
<dbReference type="VEuPathDB" id="VectorBase:LOC119186308"/>
<comment type="caution">
    <text evidence="2">The sequence shown here is derived from an EMBL/GenBank/DDBJ whole genome shotgun (WGS) entry which is preliminary data.</text>
</comment>
<proteinExistence type="predicted"/>
<feature type="compositionally biased region" description="Polar residues" evidence="1">
    <location>
        <begin position="27"/>
        <end position="39"/>
    </location>
</feature>